<accession>A0A9Q1F6A6</accession>
<gene>
    <name evidence="1" type="ORF">SKAU_G00234240</name>
</gene>
<dbReference type="EMBL" id="JAINUF010000008">
    <property type="protein sequence ID" value="KAJ8351948.1"/>
    <property type="molecule type" value="Genomic_DNA"/>
</dbReference>
<dbReference type="Proteomes" id="UP001152622">
    <property type="component" value="Chromosome 8"/>
</dbReference>
<sequence length="167" mass="17984">MVNLTASPDLDEHCKGESVTQMYKDLMTTAFLKYHNMVAADFQSDSPTPAPTGRKLLGFLDGVLGATGTGLGKAEALPGSAQSQTSGMRCCSHDGLDEKVDTIFKCVEEVAAATDVLVERQTGMEARITSLEEDTCPIKEKLDGMGKLITELTDKITDLEARQHKDS</sequence>
<reference evidence="1" key="1">
    <citation type="journal article" date="2023" name="Science">
        <title>Genome structures resolve the early diversification of teleost fishes.</title>
        <authorList>
            <person name="Parey E."/>
            <person name="Louis A."/>
            <person name="Montfort J."/>
            <person name="Bouchez O."/>
            <person name="Roques C."/>
            <person name="Iampietro C."/>
            <person name="Lluch J."/>
            <person name="Castinel A."/>
            <person name="Donnadieu C."/>
            <person name="Desvignes T."/>
            <person name="Floi Bucao C."/>
            <person name="Jouanno E."/>
            <person name="Wen M."/>
            <person name="Mejri S."/>
            <person name="Dirks R."/>
            <person name="Jansen H."/>
            <person name="Henkel C."/>
            <person name="Chen W.J."/>
            <person name="Zahm M."/>
            <person name="Cabau C."/>
            <person name="Klopp C."/>
            <person name="Thompson A.W."/>
            <person name="Robinson-Rechavi M."/>
            <person name="Braasch I."/>
            <person name="Lecointre G."/>
            <person name="Bobe J."/>
            <person name="Postlethwait J.H."/>
            <person name="Berthelot C."/>
            <person name="Roest Crollius H."/>
            <person name="Guiguen Y."/>
        </authorList>
    </citation>
    <scope>NUCLEOTIDE SEQUENCE</scope>
    <source>
        <strain evidence="1">WJC10195</strain>
    </source>
</reference>
<protein>
    <submittedName>
        <fullName evidence="1">Uncharacterized protein</fullName>
    </submittedName>
</protein>
<evidence type="ECO:0000313" key="1">
    <source>
        <dbReference type="EMBL" id="KAJ8351948.1"/>
    </source>
</evidence>
<name>A0A9Q1F6A6_SYNKA</name>
<organism evidence="1 2">
    <name type="scientific">Synaphobranchus kaupii</name>
    <name type="common">Kaup's arrowtooth eel</name>
    <dbReference type="NCBI Taxonomy" id="118154"/>
    <lineage>
        <taxon>Eukaryota</taxon>
        <taxon>Metazoa</taxon>
        <taxon>Chordata</taxon>
        <taxon>Craniata</taxon>
        <taxon>Vertebrata</taxon>
        <taxon>Euteleostomi</taxon>
        <taxon>Actinopterygii</taxon>
        <taxon>Neopterygii</taxon>
        <taxon>Teleostei</taxon>
        <taxon>Anguilliformes</taxon>
        <taxon>Synaphobranchidae</taxon>
        <taxon>Synaphobranchus</taxon>
    </lineage>
</organism>
<dbReference type="AlphaFoldDB" id="A0A9Q1F6A6"/>
<keyword evidence="2" id="KW-1185">Reference proteome</keyword>
<proteinExistence type="predicted"/>
<evidence type="ECO:0000313" key="2">
    <source>
        <dbReference type="Proteomes" id="UP001152622"/>
    </source>
</evidence>
<comment type="caution">
    <text evidence="1">The sequence shown here is derived from an EMBL/GenBank/DDBJ whole genome shotgun (WGS) entry which is preliminary data.</text>
</comment>